<dbReference type="AlphaFoldDB" id="D5ZNQ0"/>
<organism evidence="1 2">
    <name type="scientific">Streptomyces viridosporus (strain ATCC 14672 / DSM 40746 / JCM 4963 / KCTC 9882 / NRRL B-12104 / FH 1290)</name>
    <name type="common">Streptomyces ghanaensis</name>
    <dbReference type="NCBI Taxonomy" id="566461"/>
    <lineage>
        <taxon>Bacteria</taxon>
        <taxon>Bacillati</taxon>
        <taxon>Actinomycetota</taxon>
        <taxon>Actinomycetes</taxon>
        <taxon>Kitasatosporales</taxon>
        <taxon>Streptomycetaceae</taxon>
        <taxon>Streptomyces</taxon>
    </lineage>
</organism>
<evidence type="ECO:0000313" key="1">
    <source>
        <dbReference type="EMBL" id="EFE72181.2"/>
    </source>
</evidence>
<dbReference type="eggNOG" id="ENOG50341NG">
    <property type="taxonomic scope" value="Bacteria"/>
</dbReference>
<dbReference type="EMBL" id="DS999641">
    <property type="protein sequence ID" value="EFE72181.2"/>
    <property type="molecule type" value="Genomic_DNA"/>
</dbReference>
<accession>D5ZNQ0</accession>
<name>D5ZNQ0_STRV1</name>
<dbReference type="Proteomes" id="UP000003824">
    <property type="component" value="Unassembled WGS sequence"/>
</dbReference>
<sequence length="105" mass="10702">MSRRARGEGSPGKADIGALLLWKRLRAGTRWAGALMAVADAEVRRATAAAVAAVRDTSLSRGAAARASRATLAGLPGFVSGDAPASAVLTAAAPDRMAVYAPQDW</sequence>
<proteinExistence type="predicted"/>
<protein>
    <submittedName>
        <fullName evidence="1">Predicted protein</fullName>
    </submittedName>
</protein>
<evidence type="ECO:0000313" key="2">
    <source>
        <dbReference type="Proteomes" id="UP000003824"/>
    </source>
</evidence>
<reference evidence="2" key="1">
    <citation type="submission" date="2008-12" db="EMBL/GenBank/DDBJ databases">
        <title>Annotation of Streptomyces ghanaensis ATCC 14672.</title>
        <authorList>
            <consortium name="The Broad Institute Genome Sequencing Platform"/>
            <consortium name="Broad Institute Microbial Sequencing Center"/>
            <person name="Fischbach M."/>
            <person name="Ward D."/>
            <person name="Young S."/>
            <person name="Kodira C.D."/>
            <person name="Zeng Q."/>
            <person name="Koehrsen M."/>
            <person name="Godfrey P."/>
            <person name="Alvarado L."/>
            <person name="Berlin A.M."/>
            <person name="Borenstein D."/>
            <person name="Chen Z."/>
            <person name="Engels R."/>
            <person name="Freedman E."/>
            <person name="Gellesch M."/>
            <person name="Goldberg J."/>
            <person name="Griggs A."/>
            <person name="Gujja S."/>
            <person name="Heiman D.I."/>
            <person name="Hepburn T.A."/>
            <person name="Howarth C."/>
            <person name="Jen D."/>
            <person name="Larson L."/>
            <person name="Lewis B."/>
            <person name="Mehta T."/>
            <person name="Park D."/>
            <person name="Pearson M."/>
            <person name="Roberts A."/>
            <person name="Saif S."/>
            <person name="Shea T.D."/>
            <person name="Shenoy N."/>
            <person name="Sisk P."/>
            <person name="Stolte C."/>
            <person name="Sykes S.N."/>
            <person name="Walk T."/>
            <person name="White J."/>
            <person name="Yandava C."/>
            <person name="Straight P."/>
            <person name="Clardy J."/>
            <person name="Hung D."/>
            <person name="Kolter R."/>
            <person name="Mekalanos J."/>
            <person name="Walker S."/>
            <person name="Walsh C.T."/>
            <person name="Wieland B.L.C."/>
            <person name="Ilzarbe M."/>
            <person name="Galagan J."/>
            <person name="Nusbaum C."/>
            <person name="Birren B."/>
        </authorList>
    </citation>
    <scope>NUCLEOTIDE SEQUENCE [LARGE SCALE GENOMIC DNA]</scope>
    <source>
        <strain evidence="2">ATCC 14672 / DSM 40746 / JCM 4963 / KCTC 9882 / NRRL B-12104 / FH 1290</strain>
    </source>
</reference>
<gene>
    <name evidence="1" type="ORF">SSFG_07416</name>
</gene>